<dbReference type="EMBL" id="PDNA01000125">
    <property type="protein sequence ID" value="PGH11953.1"/>
    <property type="molecule type" value="Genomic_DNA"/>
</dbReference>
<comment type="caution">
    <text evidence="2">The sequence shown here is derived from an EMBL/GenBank/DDBJ whole genome shotgun (WGS) entry which is preliminary data.</text>
</comment>
<dbReference type="Proteomes" id="UP000224634">
    <property type="component" value="Unassembled WGS sequence"/>
</dbReference>
<name>A0A2B7XT51_POLH7</name>
<keyword evidence="3" id="KW-1185">Reference proteome</keyword>
<sequence>MTNVAAWSSRRAPLRLRIKYSVTRTLWISPQLKKRPQINSVGSDRRLVSAPRVVRLSGPFLKERPRRFKMMPADTHVDECVQPNSSRSPPSGRDKYGDTNQNEGKCMTKRVVHLKDWELNNEKQTLTIVMELGDLDFETMLRR</sequence>
<evidence type="ECO:0000313" key="3">
    <source>
        <dbReference type="Proteomes" id="UP000224634"/>
    </source>
</evidence>
<reference evidence="2 3" key="1">
    <citation type="submission" date="2017-10" db="EMBL/GenBank/DDBJ databases">
        <title>Comparative genomics in systemic dimorphic fungi from Ajellomycetaceae.</title>
        <authorList>
            <person name="Munoz J.F."/>
            <person name="Mcewen J.G."/>
            <person name="Clay O.K."/>
            <person name="Cuomo C.A."/>
        </authorList>
    </citation>
    <scope>NUCLEOTIDE SEQUENCE [LARGE SCALE GENOMIC DNA]</scope>
    <source>
        <strain evidence="2 3">UAMH7299</strain>
    </source>
</reference>
<gene>
    <name evidence="2" type="ORF">AJ80_06919</name>
</gene>
<dbReference type="AlphaFoldDB" id="A0A2B7XT51"/>
<proteinExistence type="predicted"/>
<accession>A0A2B7XT51</accession>
<organism evidence="2 3">
    <name type="scientific">Polytolypa hystricis (strain UAMH7299)</name>
    <dbReference type="NCBI Taxonomy" id="1447883"/>
    <lineage>
        <taxon>Eukaryota</taxon>
        <taxon>Fungi</taxon>
        <taxon>Dikarya</taxon>
        <taxon>Ascomycota</taxon>
        <taxon>Pezizomycotina</taxon>
        <taxon>Eurotiomycetes</taxon>
        <taxon>Eurotiomycetidae</taxon>
        <taxon>Onygenales</taxon>
        <taxon>Onygenales incertae sedis</taxon>
        <taxon>Polytolypa</taxon>
    </lineage>
</organism>
<evidence type="ECO:0000313" key="2">
    <source>
        <dbReference type="EMBL" id="PGH11953.1"/>
    </source>
</evidence>
<feature type="region of interest" description="Disordered" evidence="1">
    <location>
        <begin position="71"/>
        <end position="104"/>
    </location>
</feature>
<evidence type="ECO:0000256" key="1">
    <source>
        <dbReference type="SAM" id="MobiDB-lite"/>
    </source>
</evidence>
<protein>
    <submittedName>
        <fullName evidence="2">Uncharacterized protein</fullName>
    </submittedName>
</protein>